<keyword evidence="2" id="KW-0813">Transport</keyword>
<dbReference type="GO" id="GO:0019905">
    <property type="term" value="F:syntaxin binding"/>
    <property type="evidence" value="ECO:0007669"/>
    <property type="project" value="UniProtKB-ARBA"/>
</dbReference>
<dbReference type="InterPro" id="IPR001619">
    <property type="entry name" value="Sec1-like"/>
</dbReference>
<proteinExistence type="inferred from homology"/>
<dbReference type="AlphaFoldDB" id="A0A8C1F342"/>
<evidence type="ECO:0000313" key="5">
    <source>
        <dbReference type="Proteomes" id="UP001108240"/>
    </source>
</evidence>
<name>A0A8C1F342_CYPCA</name>
<dbReference type="Gene3D" id="3.40.50.2060">
    <property type="match status" value="1"/>
</dbReference>
<accession>A0A8C1F342</accession>
<dbReference type="GeneTree" id="ENSGT00940000155127"/>
<dbReference type="Gene3D" id="1.25.40.60">
    <property type="match status" value="1"/>
</dbReference>
<keyword evidence="5" id="KW-1185">Reference proteome</keyword>
<dbReference type="SUPFAM" id="SSF56815">
    <property type="entry name" value="Sec1/munc18-like (SM) proteins"/>
    <property type="match status" value="1"/>
</dbReference>
<dbReference type="InterPro" id="IPR043154">
    <property type="entry name" value="Sec-1-like_dom1"/>
</dbReference>
<evidence type="ECO:0000256" key="3">
    <source>
        <dbReference type="ARBA" id="ARBA00022927"/>
    </source>
</evidence>
<dbReference type="InterPro" id="IPR036045">
    <property type="entry name" value="Sec1-like_sf"/>
</dbReference>
<dbReference type="GO" id="GO:0015031">
    <property type="term" value="P:protein transport"/>
    <property type="evidence" value="ECO:0007669"/>
    <property type="project" value="UniProtKB-KW"/>
</dbReference>
<dbReference type="FunFam" id="3.90.830.10:FF:000001">
    <property type="entry name" value="syntaxin-binding protein 1 isoform X2"/>
    <property type="match status" value="1"/>
</dbReference>
<evidence type="ECO:0000313" key="4">
    <source>
        <dbReference type="Ensembl" id="ENSCCRP00000085398.2"/>
    </source>
</evidence>
<comment type="similarity">
    <text evidence="1">Belongs to the STXBP/unc-18/SEC1 family.</text>
</comment>
<dbReference type="Gene3D" id="3.40.50.1910">
    <property type="match status" value="1"/>
</dbReference>
<reference evidence="4" key="1">
    <citation type="submission" date="2025-08" db="UniProtKB">
        <authorList>
            <consortium name="Ensembl"/>
        </authorList>
    </citation>
    <scope>IDENTIFICATION</scope>
</reference>
<keyword evidence="3" id="KW-0653">Protein transport</keyword>
<organism evidence="4 5">
    <name type="scientific">Cyprinus carpio carpio</name>
    <dbReference type="NCBI Taxonomy" id="630221"/>
    <lineage>
        <taxon>Eukaryota</taxon>
        <taxon>Metazoa</taxon>
        <taxon>Chordata</taxon>
        <taxon>Craniata</taxon>
        <taxon>Vertebrata</taxon>
        <taxon>Euteleostomi</taxon>
        <taxon>Actinopterygii</taxon>
        <taxon>Neopterygii</taxon>
        <taxon>Teleostei</taxon>
        <taxon>Ostariophysi</taxon>
        <taxon>Cypriniformes</taxon>
        <taxon>Cyprinidae</taxon>
        <taxon>Cyprininae</taxon>
        <taxon>Cyprinus</taxon>
    </lineage>
</organism>
<dbReference type="Proteomes" id="UP001108240">
    <property type="component" value="Unplaced"/>
</dbReference>
<evidence type="ECO:0000256" key="1">
    <source>
        <dbReference type="ARBA" id="ARBA00009884"/>
    </source>
</evidence>
<sequence>MNDVIKKVKKKGEWKVLVVDKLSMRMVSSCCKMTDIMSEGITIVEDITKQREPLPTMEAIYLITPSDESVEGLINDFRDPRNPIYRGAHVFFTDTIPDSLFNLISKSRASKSIKTLTEINIAFLPYESQVFSVDRQDAFQDFYSPFKADVKNQVLERLAEQIATLCATLKEYPAVRYRGEYKDNAVLAQMLQDKLDGYKADDPTLGDGPDKARSQLLILDRGFDPVSPLLHELTFQAMAYDLLPIENDVYKYETSGMGDTRMKEVLLDEDDDLWMTLRHKHIAEVSTAVTKSLKDFSASKKMNTGEKTTMKELSQMLKKMPQYQKELSKYSTHLHLAEDCMKHYQGTVDKLCRVEQDLAMGTDAEGEKIKDPMRAIVPILLDANVTIMDKIRIILLYIFLKNGVSEENLCKLLQHAQIPPEDSDIISNMAHMGVPIISEKSDRKERVSEQTYQLSRTCLTLDIARYGNWHKNKSPGEIRNGPRIIVFIVGGVTYSEMRCVYEVTQANGKWEALIGSTHTIIPVKYLKHLQHQDFLDPNAAPEDQLPAEDK</sequence>
<dbReference type="PANTHER" id="PTHR11679">
    <property type="entry name" value="VESICLE PROTEIN SORTING-ASSOCIATED"/>
    <property type="match status" value="1"/>
</dbReference>
<protein>
    <submittedName>
        <fullName evidence="4">Syntaxin binding protein 1b</fullName>
    </submittedName>
</protein>
<dbReference type="PIRSF" id="PIRSF005715">
    <property type="entry name" value="VPS45_Sec1"/>
    <property type="match status" value="1"/>
</dbReference>
<evidence type="ECO:0000256" key="2">
    <source>
        <dbReference type="ARBA" id="ARBA00022448"/>
    </source>
</evidence>
<dbReference type="Gene3D" id="3.90.830.10">
    <property type="entry name" value="Syntaxin Binding Protein 1, Chain A, domain 2"/>
    <property type="match status" value="1"/>
</dbReference>
<reference evidence="4" key="2">
    <citation type="submission" date="2025-09" db="UniProtKB">
        <authorList>
            <consortium name="Ensembl"/>
        </authorList>
    </citation>
    <scope>IDENTIFICATION</scope>
</reference>
<dbReference type="FunFam" id="3.40.50.2060:FF:000001">
    <property type="entry name" value="syntaxin-binding protein 1 isoform X2"/>
    <property type="match status" value="1"/>
</dbReference>
<dbReference type="InterPro" id="IPR027482">
    <property type="entry name" value="Sec1-like_dom2"/>
</dbReference>
<dbReference type="GO" id="GO:0016192">
    <property type="term" value="P:vesicle-mediated transport"/>
    <property type="evidence" value="ECO:0007669"/>
    <property type="project" value="InterPro"/>
</dbReference>
<dbReference type="InterPro" id="IPR043127">
    <property type="entry name" value="Sec-1-like_dom3a"/>
</dbReference>
<dbReference type="Pfam" id="PF00995">
    <property type="entry name" value="Sec1"/>
    <property type="match status" value="2"/>
</dbReference>
<dbReference type="Ensembl" id="ENSCCRT00000092786.2">
    <property type="protein sequence ID" value="ENSCCRP00000085398.2"/>
    <property type="gene ID" value="ENSCCRG00000079228.1"/>
</dbReference>